<dbReference type="AlphaFoldDB" id="A0A067CBM3"/>
<dbReference type="GO" id="GO:0005524">
    <property type="term" value="F:ATP binding"/>
    <property type="evidence" value="ECO:0007669"/>
    <property type="project" value="InterPro"/>
</dbReference>
<organism evidence="3 4">
    <name type="scientific">Saprolegnia parasitica (strain CBS 223.65)</name>
    <dbReference type="NCBI Taxonomy" id="695850"/>
    <lineage>
        <taxon>Eukaryota</taxon>
        <taxon>Sar</taxon>
        <taxon>Stramenopiles</taxon>
        <taxon>Oomycota</taxon>
        <taxon>Saprolegniomycetes</taxon>
        <taxon>Saprolegniales</taxon>
        <taxon>Saprolegniaceae</taxon>
        <taxon>Saprolegnia</taxon>
    </lineage>
</organism>
<dbReference type="InterPro" id="IPR051681">
    <property type="entry name" value="Ser/Thr_Kinases-Pseudokinases"/>
</dbReference>
<protein>
    <submittedName>
        <fullName evidence="3">TKL protein kinase</fullName>
    </submittedName>
</protein>
<dbReference type="InterPro" id="IPR001245">
    <property type="entry name" value="Ser-Thr/Tyr_kinase_cat_dom"/>
</dbReference>
<accession>A0A067CBM3</accession>
<dbReference type="InterPro" id="IPR036390">
    <property type="entry name" value="WH_DNA-bd_sf"/>
</dbReference>
<feature type="transmembrane region" description="Helical" evidence="1">
    <location>
        <begin position="226"/>
        <end position="246"/>
    </location>
</feature>
<dbReference type="GO" id="GO:0004674">
    <property type="term" value="F:protein serine/threonine kinase activity"/>
    <property type="evidence" value="ECO:0007669"/>
    <property type="project" value="TreeGrafter"/>
</dbReference>
<evidence type="ECO:0000313" key="3">
    <source>
        <dbReference type="EMBL" id="KDO26585.1"/>
    </source>
</evidence>
<dbReference type="Gene3D" id="1.10.10.10">
    <property type="entry name" value="Winged helix-like DNA-binding domain superfamily/Winged helix DNA-binding domain"/>
    <property type="match status" value="1"/>
</dbReference>
<keyword evidence="1" id="KW-0812">Transmembrane</keyword>
<evidence type="ECO:0000313" key="4">
    <source>
        <dbReference type="Proteomes" id="UP000030745"/>
    </source>
</evidence>
<feature type="transmembrane region" description="Helical" evidence="1">
    <location>
        <begin position="75"/>
        <end position="100"/>
    </location>
</feature>
<reference evidence="3 4" key="1">
    <citation type="journal article" date="2013" name="PLoS Genet.">
        <title>Distinctive expansion of potential virulence genes in the genome of the oomycete fish pathogen Saprolegnia parasitica.</title>
        <authorList>
            <person name="Jiang R.H."/>
            <person name="de Bruijn I."/>
            <person name="Haas B.J."/>
            <person name="Belmonte R."/>
            <person name="Lobach L."/>
            <person name="Christie J."/>
            <person name="van den Ackerveken G."/>
            <person name="Bottin A."/>
            <person name="Bulone V."/>
            <person name="Diaz-Moreno S.M."/>
            <person name="Dumas B."/>
            <person name="Fan L."/>
            <person name="Gaulin E."/>
            <person name="Govers F."/>
            <person name="Grenville-Briggs L.J."/>
            <person name="Horner N.R."/>
            <person name="Levin J.Z."/>
            <person name="Mammella M."/>
            <person name="Meijer H.J."/>
            <person name="Morris P."/>
            <person name="Nusbaum C."/>
            <person name="Oome S."/>
            <person name="Phillips A.J."/>
            <person name="van Rooyen D."/>
            <person name="Rzeszutek E."/>
            <person name="Saraiva M."/>
            <person name="Secombes C.J."/>
            <person name="Seidl M.F."/>
            <person name="Snel B."/>
            <person name="Stassen J.H."/>
            <person name="Sykes S."/>
            <person name="Tripathy S."/>
            <person name="van den Berg H."/>
            <person name="Vega-Arreguin J.C."/>
            <person name="Wawra S."/>
            <person name="Young S.K."/>
            <person name="Zeng Q."/>
            <person name="Dieguez-Uribeondo J."/>
            <person name="Russ C."/>
            <person name="Tyler B.M."/>
            <person name="van West P."/>
        </authorList>
    </citation>
    <scope>NUCLEOTIDE SEQUENCE [LARGE SCALE GENOMIC DNA]</scope>
    <source>
        <strain evidence="3 4">CBS 223.65</strain>
    </source>
</reference>
<dbReference type="OMA" id="YALMCLL"/>
<dbReference type="Proteomes" id="UP000030745">
    <property type="component" value="Unassembled WGS sequence"/>
</dbReference>
<keyword evidence="1" id="KW-0472">Membrane</keyword>
<feature type="domain" description="Protein kinase" evidence="2">
    <location>
        <begin position="305"/>
        <end position="568"/>
    </location>
</feature>
<keyword evidence="4" id="KW-1185">Reference proteome</keyword>
<dbReference type="Gene3D" id="3.30.200.20">
    <property type="entry name" value="Phosphorylase Kinase, domain 1"/>
    <property type="match status" value="1"/>
</dbReference>
<keyword evidence="1" id="KW-1133">Transmembrane helix</keyword>
<keyword evidence="3" id="KW-0808">Transferase</keyword>
<dbReference type="SUPFAM" id="SSF56112">
    <property type="entry name" value="Protein kinase-like (PK-like)"/>
    <property type="match status" value="1"/>
</dbReference>
<dbReference type="PANTHER" id="PTHR44329">
    <property type="entry name" value="SERINE/THREONINE-PROTEIN KINASE TNNI3K-RELATED"/>
    <property type="match status" value="1"/>
</dbReference>
<dbReference type="Pfam" id="PF07714">
    <property type="entry name" value="PK_Tyr_Ser-Thr"/>
    <property type="match status" value="1"/>
</dbReference>
<feature type="transmembrane region" description="Helical" evidence="1">
    <location>
        <begin position="172"/>
        <end position="190"/>
    </location>
</feature>
<dbReference type="PANTHER" id="PTHR44329:SF289">
    <property type="entry name" value="SERINE_THREONINE-PROTEIN KINASE VIK"/>
    <property type="match status" value="1"/>
</dbReference>
<dbReference type="PROSITE" id="PS50011">
    <property type="entry name" value="PROTEIN_KINASE_DOM"/>
    <property type="match status" value="1"/>
</dbReference>
<feature type="transmembrane region" description="Helical" evidence="1">
    <location>
        <begin position="202"/>
        <end position="220"/>
    </location>
</feature>
<dbReference type="InterPro" id="IPR000719">
    <property type="entry name" value="Prot_kinase_dom"/>
</dbReference>
<evidence type="ECO:0000259" key="2">
    <source>
        <dbReference type="PROSITE" id="PS50011"/>
    </source>
</evidence>
<gene>
    <name evidence="3" type="ORF">SPRG_07989</name>
</gene>
<dbReference type="GeneID" id="24130235"/>
<sequence>MADPPPTSIPRGFAQLPPAFLPAYRRLQIVNAVGYAILALVCAALIVHLRRHRATAYSGDDGATRKLILPSFEPLLRTIAIASLVLGLYFTVVAMVNFTGALGSGVALQALFQGRQALNHFIVLFFRQPSVSKRALRRAGAGALGLMAPPLTMATIFTLLDTENTTRFIAQTVYSGLLACGYVYIAIFPLSRASPRVWREFAGFVLVYYTALGIQSYLFFRENMGVGATFLVGMLVWDTLLPYFLWRLLRADTEHWRGLGQRAVSLSSAAQERMTTPVLHEAVSSEGLHVLLELHEHHVVDFAHLKVDDCLGGGLASSVHRGILYAKWPVAIKVFTPPEISPATIAEFSHEAALWAALQHPNVVAFYGICVSPPAICLVSELCVVGTLGDVVRAPPPVYREPLWPQLCLMLDAARAVAYLHSFTPPFLHRDLKPSSFLLNEDYVLKLSDFGDARSTAGRERSMTVRGTFDYMAPEVIDGAMGRASYDDRADVFSLAITLWDICHPGRDKYPLGHHNHFRVFELVLDGHRPPIDANLHPALADLLESAWCPSPAYRISASNIVARLEQLQAAMSAAVFAPQLCAPPVVEVTGDALVRRVLDGPFAFSAAEATRLCNGLMDGGVLHHYNHKKPFFDNHSSIYHFSTRAQMDFGSSEAKATVEHTSCSR</sequence>
<dbReference type="InterPro" id="IPR011009">
    <property type="entry name" value="Kinase-like_dom_sf"/>
</dbReference>
<dbReference type="Gene3D" id="1.10.510.10">
    <property type="entry name" value="Transferase(Phosphotransferase) domain 1"/>
    <property type="match status" value="1"/>
</dbReference>
<dbReference type="STRING" id="695850.A0A067CBM3"/>
<proteinExistence type="predicted"/>
<dbReference type="SUPFAM" id="SSF46785">
    <property type="entry name" value="Winged helix' DNA-binding domain"/>
    <property type="match status" value="1"/>
</dbReference>
<name>A0A067CBM3_SAPPC</name>
<feature type="transmembrane region" description="Helical" evidence="1">
    <location>
        <begin position="139"/>
        <end position="160"/>
    </location>
</feature>
<feature type="transmembrane region" description="Helical" evidence="1">
    <location>
        <begin position="29"/>
        <end position="49"/>
    </location>
</feature>
<evidence type="ECO:0000256" key="1">
    <source>
        <dbReference type="SAM" id="Phobius"/>
    </source>
</evidence>
<dbReference type="OrthoDB" id="635774at2759"/>
<dbReference type="RefSeq" id="XP_012202727.1">
    <property type="nucleotide sequence ID" value="XM_012347337.1"/>
</dbReference>
<keyword evidence="3" id="KW-0418">Kinase</keyword>
<dbReference type="VEuPathDB" id="FungiDB:SPRG_07989"/>
<dbReference type="EMBL" id="KK583223">
    <property type="protein sequence ID" value="KDO26585.1"/>
    <property type="molecule type" value="Genomic_DNA"/>
</dbReference>
<dbReference type="KEGG" id="spar:SPRG_07989"/>
<dbReference type="InterPro" id="IPR036388">
    <property type="entry name" value="WH-like_DNA-bd_sf"/>
</dbReference>